<organism evidence="9 10">
    <name type="scientific">Collybia nuda</name>
    <dbReference type="NCBI Taxonomy" id="64659"/>
    <lineage>
        <taxon>Eukaryota</taxon>
        <taxon>Fungi</taxon>
        <taxon>Dikarya</taxon>
        <taxon>Basidiomycota</taxon>
        <taxon>Agaricomycotina</taxon>
        <taxon>Agaricomycetes</taxon>
        <taxon>Agaricomycetidae</taxon>
        <taxon>Agaricales</taxon>
        <taxon>Tricholomatineae</taxon>
        <taxon>Clitocybaceae</taxon>
        <taxon>Collybia</taxon>
    </lineage>
</organism>
<feature type="compositionally biased region" description="Low complexity" evidence="7">
    <location>
        <begin position="388"/>
        <end position="400"/>
    </location>
</feature>
<dbReference type="AlphaFoldDB" id="A0A9P5Y2F5"/>
<evidence type="ECO:0000256" key="3">
    <source>
        <dbReference type="ARBA" id="ARBA00023125"/>
    </source>
</evidence>
<evidence type="ECO:0000313" key="9">
    <source>
        <dbReference type="EMBL" id="KAF9461037.1"/>
    </source>
</evidence>
<dbReference type="InterPro" id="IPR033896">
    <property type="entry name" value="MEF2-like_N"/>
</dbReference>
<dbReference type="SUPFAM" id="SSF55455">
    <property type="entry name" value="SRF-like"/>
    <property type="match status" value="1"/>
</dbReference>
<evidence type="ECO:0000256" key="7">
    <source>
        <dbReference type="SAM" id="MobiDB-lite"/>
    </source>
</evidence>
<comment type="subcellular location">
    <subcellularLocation>
        <location evidence="1">Nucleus</location>
    </subcellularLocation>
</comment>
<dbReference type="PANTHER" id="PTHR11945:SF534">
    <property type="entry name" value="MYOCYTE-SPECIFIC ENHANCER FACTOR 2"/>
    <property type="match status" value="1"/>
</dbReference>
<evidence type="ECO:0000256" key="6">
    <source>
        <dbReference type="ARBA" id="ARBA00025805"/>
    </source>
</evidence>
<evidence type="ECO:0000256" key="2">
    <source>
        <dbReference type="ARBA" id="ARBA00023015"/>
    </source>
</evidence>
<feature type="compositionally biased region" description="Polar residues" evidence="7">
    <location>
        <begin position="362"/>
        <end position="376"/>
    </location>
</feature>
<evidence type="ECO:0000259" key="8">
    <source>
        <dbReference type="PROSITE" id="PS50066"/>
    </source>
</evidence>
<dbReference type="InterPro" id="IPR036879">
    <property type="entry name" value="TF_MADSbox_sf"/>
</dbReference>
<dbReference type="Pfam" id="PF00319">
    <property type="entry name" value="SRF-TF"/>
    <property type="match status" value="1"/>
</dbReference>
<dbReference type="GO" id="GO:0000981">
    <property type="term" value="F:DNA-binding transcription factor activity, RNA polymerase II-specific"/>
    <property type="evidence" value="ECO:0007669"/>
    <property type="project" value="TreeGrafter"/>
</dbReference>
<evidence type="ECO:0000256" key="4">
    <source>
        <dbReference type="ARBA" id="ARBA00023163"/>
    </source>
</evidence>
<evidence type="ECO:0000313" key="10">
    <source>
        <dbReference type="Proteomes" id="UP000807353"/>
    </source>
</evidence>
<keyword evidence="3" id="KW-0238">DNA-binding</keyword>
<reference evidence="9" key="1">
    <citation type="submission" date="2020-11" db="EMBL/GenBank/DDBJ databases">
        <authorList>
            <consortium name="DOE Joint Genome Institute"/>
            <person name="Ahrendt S."/>
            <person name="Riley R."/>
            <person name="Andreopoulos W."/>
            <person name="Labutti K."/>
            <person name="Pangilinan J."/>
            <person name="Ruiz-Duenas F.J."/>
            <person name="Barrasa J.M."/>
            <person name="Sanchez-Garcia M."/>
            <person name="Camarero S."/>
            <person name="Miyauchi S."/>
            <person name="Serrano A."/>
            <person name="Linde D."/>
            <person name="Babiker R."/>
            <person name="Drula E."/>
            <person name="Ayuso-Fernandez I."/>
            <person name="Pacheco R."/>
            <person name="Padilla G."/>
            <person name="Ferreira P."/>
            <person name="Barriuso J."/>
            <person name="Kellner H."/>
            <person name="Castanera R."/>
            <person name="Alfaro M."/>
            <person name="Ramirez L."/>
            <person name="Pisabarro A.G."/>
            <person name="Kuo A."/>
            <person name="Tritt A."/>
            <person name="Lipzen A."/>
            <person name="He G."/>
            <person name="Yan M."/>
            <person name="Ng V."/>
            <person name="Cullen D."/>
            <person name="Martin F."/>
            <person name="Rosso M.-N."/>
            <person name="Henrissat B."/>
            <person name="Hibbett D."/>
            <person name="Martinez A.T."/>
            <person name="Grigoriev I.V."/>
        </authorList>
    </citation>
    <scope>NUCLEOTIDE SEQUENCE</scope>
    <source>
        <strain evidence="9">CBS 247.69</strain>
    </source>
</reference>
<dbReference type="PRINTS" id="PR00404">
    <property type="entry name" value="MADSDOMAIN"/>
</dbReference>
<keyword evidence="10" id="KW-1185">Reference proteome</keyword>
<name>A0A9P5Y2F5_9AGAR</name>
<feature type="compositionally biased region" description="Low complexity" evidence="7">
    <location>
        <begin position="150"/>
        <end position="159"/>
    </location>
</feature>
<evidence type="ECO:0000256" key="5">
    <source>
        <dbReference type="ARBA" id="ARBA00023242"/>
    </source>
</evidence>
<feature type="compositionally biased region" description="Basic and acidic residues" evidence="7">
    <location>
        <begin position="160"/>
        <end position="171"/>
    </location>
</feature>
<comment type="similarity">
    <text evidence="6">Belongs to the MEF2 family.</text>
</comment>
<dbReference type="GO" id="GO:0045944">
    <property type="term" value="P:positive regulation of transcription by RNA polymerase II"/>
    <property type="evidence" value="ECO:0007669"/>
    <property type="project" value="InterPro"/>
</dbReference>
<evidence type="ECO:0000256" key="1">
    <source>
        <dbReference type="ARBA" id="ARBA00004123"/>
    </source>
</evidence>
<protein>
    <recommendedName>
        <fullName evidence="8">MADS-box domain-containing protein</fullName>
    </recommendedName>
</protein>
<dbReference type="OrthoDB" id="1898716at2759"/>
<feature type="compositionally biased region" description="Polar residues" evidence="7">
    <location>
        <begin position="287"/>
        <end position="299"/>
    </location>
</feature>
<feature type="compositionally biased region" description="Low complexity" evidence="7">
    <location>
        <begin position="265"/>
        <end position="277"/>
    </location>
</feature>
<dbReference type="EMBL" id="MU150290">
    <property type="protein sequence ID" value="KAF9461037.1"/>
    <property type="molecule type" value="Genomic_DNA"/>
</dbReference>
<dbReference type="SMART" id="SM00432">
    <property type="entry name" value="MADS"/>
    <property type="match status" value="1"/>
</dbReference>
<feature type="compositionally biased region" description="Acidic residues" evidence="7">
    <location>
        <begin position="96"/>
        <end position="111"/>
    </location>
</feature>
<feature type="compositionally biased region" description="Gly residues" evidence="7">
    <location>
        <begin position="349"/>
        <end position="359"/>
    </location>
</feature>
<feature type="compositionally biased region" description="Low complexity" evidence="7">
    <location>
        <begin position="233"/>
        <end position="246"/>
    </location>
</feature>
<sequence length="419" mass="44476">MGRRKIEIQPITHERNRSVTFLKRRNGLFKKAYELGVLCSVDIAVIIFEERPGHSHKLFQYGSSNVQDIIQRRLRYDGEMDSRGPSDFSGGTAGADIDEADEEDIDEDPEDILSPSMRAKRKNPKSERVIGEYQPSPHLGISIPLQHQAPSSSSIPTSSDRFHSGVHDSHHSHQSKRPRIGSSSAHPPTPHSPYSGGGHVSPRSAHDRPSGGSSYRDLPSVSSSQHQSFGPRPSSSSYQYPFFQSSQGHHSPPTPSFIPLQPEFSLSSRSRGRSSSGAAPFVPRTSGYETSYTSRPTTGSGNGDIFANIDSGRGRSGGSFGLDWPVHSQHPTPPSGPAPPRIISSAPSGDGGSTHGGGATDISRTNSGGTDSNSTADWLDFLSGAGNGTNPPGSSSSSKNPVPPHIVGGRPPSSSGHAG</sequence>
<feature type="compositionally biased region" description="Pro residues" evidence="7">
    <location>
        <begin position="331"/>
        <end position="340"/>
    </location>
</feature>
<dbReference type="PROSITE" id="PS50066">
    <property type="entry name" value="MADS_BOX_2"/>
    <property type="match status" value="1"/>
</dbReference>
<gene>
    <name evidence="9" type="ORF">BDZ94DRAFT_1323652</name>
</gene>
<dbReference type="CDD" id="cd00265">
    <property type="entry name" value="MADS_MEF2_like"/>
    <property type="match status" value="1"/>
</dbReference>
<dbReference type="InterPro" id="IPR002100">
    <property type="entry name" value="TF_MADSbox"/>
</dbReference>
<dbReference type="GO" id="GO:0000978">
    <property type="term" value="F:RNA polymerase II cis-regulatory region sequence-specific DNA binding"/>
    <property type="evidence" value="ECO:0007669"/>
    <property type="project" value="TreeGrafter"/>
</dbReference>
<feature type="domain" description="MADS-box" evidence="8">
    <location>
        <begin position="1"/>
        <end position="51"/>
    </location>
</feature>
<keyword evidence="4" id="KW-0804">Transcription</keyword>
<comment type="caution">
    <text evidence="9">The sequence shown here is derived from an EMBL/GenBank/DDBJ whole genome shotgun (WGS) entry which is preliminary data.</text>
</comment>
<dbReference type="GO" id="GO:0005634">
    <property type="term" value="C:nucleus"/>
    <property type="evidence" value="ECO:0007669"/>
    <property type="project" value="UniProtKB-SubCell"/>
</dbReference>
<feature type="region of interest" description="Disordered" evidence="7">
    <location>
        <begin position="78"/>
        <end position="419"/>
    </location>
</feature>
<dbReference type="Gene3D" id="3.40.1810.10">
    <property type="entry name" value="Transcription factor, MADS-box"/>
    <property type="match status" value="1"/>
</dbReference>
<proteinExistence type="inferred from homology"/>
<keyword evidence="2" id="KW-0805">Transcription regulation</keyword>
<keyword evidence="5" id="KW-0539">Nucleus</keyword>
<dbReference type="Proteomes" id="UP000807353">
    <property type="component" value="Unassembled WGS sequence"/>
</dbReference>
<dbReference type="GO" id="GO:0046983">
    <property type="term" value="F:protein dimerization activity"/>
    <property type="evidence" value="ECO:0007669"/>
    <property type="project" value="InterPro"/>
</dbReference>
<accession>A0A9P5Y2F5</accession>
<dbReference type="PANTHER" id="PTHR11945">
    <property type="entry name" value="MADS BOX PROTEIN"/>
    <property type="match status" value="1"/>
</dbReference>